<gene>
    <name evidence="1" type="ORF">E2562_009300</name>
</gene>
<name>A0A6G1CES7_9ORYZ</name>
<dbReference type="EMBL" id="SPHZ02000009">
    <property type="protein sequence ID" value="KAF0898682.1"/>
    <property type="molecule type" value="Genomic_DNA"/>
</dbReference>
<keyword evidence="2" id="KW-1185">Reference proteome</keyword>
<dbReference type="AlphaFoldDB" id="A0A6G1CES7"/>
<sequence length="106" mass="11413">MPMPVGEAMISSCSKLWSSTGLVKATLLPISIGGRQSVIPPNGMLILQLNPMALRGCSPMPRPVGIKRAKKGKENVVPDEVKDMVKALVDAQAAQKDDMEIMKELQ</sequence>
<reference evidence="1 2" key="1">
    <citation type="submission" date="2019-11" db="EMBL/GenBank/DDBJ databases">
        <title>Whole genome sequence of Oryza granulata.</title>
        <authorList>
            <person name="Li W."/>
        </authorList>
    </citation>
    <scope>NUCLEOTIDE SEQUENCE [LARGE SCALE GENOMIC DNA]</scope>
    <source>
        <strain evidence="2">cv. Menghai</strain>
        <tissue evidence="1">Leaf</tissue>
    </source>
</reference>
<evidence type="ECO:0000313" key="2">
    <source>
        <dbReference type="Proteomes" id="UP000479710"/>
    </source>
</evidence>
<organism evidence="1 2">
    <name type="scientific">Oryza meyeriana var. granulata</name>
    <dbReference type="NCBI Taxonomy" id="110450"/>
    <lineage>
        <taxon>Eukaryota</taxon>
        <taxon>Viridiplantae</taxon>
        <taxon>Streptophyta</taxon>
        <taxon>Embryophyta</taxon>
        <taxon>Tracheophyta</taxon>
        <taxon>Spermatophyta</taxon>
        <taxon>Magnoliopsida</taxon>
        <taxon>Liliopsida</taxon>
        <taxon>Poales</taxon>
        <taxon>Poaceae</taxon>
        <taxon>BOP clade</taxon>
        <taxon>Oryzoideae</taxon>
        <taxon>Oryzeae</taxon>
        <taxon>Oryzinae</taxon>
        <taxon>Oryza</taxon>
        <taxon>Oryza meyeriana</taxon>
    </lineage>
</organism>
<accession>A0A6G1CES7</accession>
<dbReference type="Proteomes" id="UP000479710">
    <property type="component" value="Unassembled WGS sequence"/>
</dbReference>
<protein>
    <submittedName>
        <fullName evidence="1">Uncharacterized protein</fullName>
    </submittedName>
</protein>
<comment type="caution">
    <text evidence="1">The sequence shown here is derived from an EMBL/GenBank/DDBJ whole genome shotgun (WGS) entry which is preliminary data.</text>
</comment>
<evidence type="ECO:0000313" key="1">
    <source>
        <dbReference type="EMBL" id="KAF0898682.1"/>
    </source>
</evidence>
<proteinExistence type="predicted"/>